<proteinExistence type="predicted"/>
<accession>A0A5E4GN51</accession>
<dbReference type="Pfam" id="PF10551">
    <property type="entry name" value="MULE"/>
    <property type="match status" value="1"/>
</dbReference>
<reference evidence="3" key="1">
    <citation type="journal article" date="2020" name="Plant J.">
        <title>Transposons played a major role in the diversification between the closely related almond and peach genomes: results from the almond genome sequence.</title>
        <authorList>
            <person name="Alioto T."/>
            <person name="Alexiou K.G."/>
            <person name="Bardil A."/>
            <person name="Barteri F."/>
            <person name="Castanera R."/>
            <person name="Cruz F."/>
            <person name="Dhingra A."/>
            <person name="Duval H."/>
            <person name="Fernandez I Marti A."/>
            <person name="Frias L."/>
            <person name="Galan B."/>
            <person name="Garcia J.L."/>
            <person name="Howad W."/>
            <person name="Gomez-Garrido J."/>
            <person name="Gut M."/>
            <person name="Julca I."/>
            <person name="Morata J."/>
            <person name="Puigdomenech P."/>
            <person name="Ribeca P."/>
            <person name="Rubio Cabetas M.J."/>
            <person name="Vlasova A."/>
            <person name="Wirthensohn M."/>
            <person name="Garcia-Mas J."/>
            <person name="Gabaldon T."/>
            <person name="Casacuberta J.M."/>
            <person name="Arus P."/>
        </authorList>
    </citation>
    <scope>NUCLEOTIDE SEQUENCE [LARGE SCALE GENOMIC DNA]</scope>
    <source>
        <strain evidence="3">cv. Texas</strain>
    </source>
</reference>
<protein>
    <submittedName>
        <fullName evidence="2">PREDICTED: transposon</fullName>
    </submittedName>
</protein>
<feature type="non-terminal residue" evidence="2">
    <location>
        <position position="1"/>
    </location>
</feature>
<dbReference type="Proteomes" id="UP000327085">
    <property type="component" value="Unassembled WGS sequence"/>
</dbReference>
<evidence type="ECO:0000259" key="1">
    <source>
        <dbReference type="Pfam" id="PF10551"/>
    </source>
</evidence>
<dbReference type="PANTHER" id="PTHR31973">
    <property type="entry name" value="POLYPROTEIN, PUTATIVE-RELATED"/>
    <property type="match status" value="1"/>
</dbReference>
<organism evidence="2 3">
    <name type="scientific">Prunus dulcis</name>
    <name type="common">Almond</name>
    <name type="synonym">Amygdalus dulcis</name>
    <dbReference type="NCBI Taxonomy" id="3755"/>
    <lineage>
        <taxon>Eukaryota</taxon>
        <taxon>Viridiplantae</taxon>
        <taxon>Streptophyta</taxon>
        <taxon>Embryophyta</taxon>
        <taxon>Tracheophyta</taxon>
        <taxon>Spermatophyta</taxon>
        <taxon>Magnoliopsida</taxon>
        <taxon>eudicotyledons</taxon>
        <taxon>Gunneridae</taxon>
        <taxon>Pentapetalae</taxon>
        <taxon>rosids</taxon>
        <taxon>fabids</taxon>
        <taxon>Rosales</taxon>
        <taxon>Rosaceae</taxon>
        <taxon>Amygdaloideae</taxon>
        <taxon>Amygdaleae</taxon>
        <taxon>Prunus</taxon>
    </lineage>
</organism>
<dbReference type="InParanoid" id="A0A5E4GN51"/>
<name>A0A5E4GN51_PRUDU</name>
<dbReference type="Gramene" id="VVA40932">
    <property type="protein sequence ID" value="VVA40932"/>
    <property type="gene ID" value="Prudul26B031728"/>
</dbReference>
<feature type="domain" description="MULE transposase" evidence="1">
    <location>
        <begin position="12"/>
        <end position="44"/>
    </location>
</feature>
<evidence type="ECO:0000313" key="3">
    <source>
        <dbReference type="Proteomes" id="UP000327085"/>
    </source>
</evidence>
<dbReference type="EMBL" id="CABIKO010001121">
    <property type="protein sequence ID" value="VVA40932.1"/>
    <property type="molecule type" value="Genomic_DNA"/>
</dbReference>
<evidence type="ECO:0000313" key="2">
    <source>
        <dbReference type="EMBL" id="VVA40932.1"/>
    </source>
</evidence>
<sequence>NDFGINNGLSWVFITDKHKGLIPSVETLFPGAKHRHCVRHLYNNFKLLHKGLELKQRLWAAARASTVP</sequence>
<dbReference type="PANTHER" id="PTHR31973:SF199">
    <property type="entry name" value="SWIM-TYPE DOMAIN-CONTAINING PROTEIN"/>
    <property type="match status" value="1"/>
</dbReference>
<gene>
    <name evidence="2" type="ORF">ALMOND_2B031728</name>
</gene>
<dbReference type="InterPro" id="IPR018289">
    <property type="entry name" value="MULE_transposase_dom"/>
</dbReference>
<feature type="non-terminal residue" evidence="2">
    <location>
        <position position="68"/>
    </location>
</feature>
<dbReference type="AlphaFoldDB" id="A0A5E4GN51"/>